<dbReference type="Proteomes" id="UP001184230">
    <property type="component" value="Unassembled WGS sequence"/>
</dbReference>
<keyword evidence="2" id="KW-1185">Reference proteome</keyword>
<comment type="caution">
    <text evidence="1">The sequence shown here is derived from an EMBL/GenBank/DDBJ whole genome shotgun (WGS) entry which is preliminary data.</text>
</comment>
<dbReference type="EMBL" id="JAVDRF010000034">
    <property type="protein sequence ID" value="MDR6539795.1"/>
    <property type="molecule type" value="Genomic_DNA"/>
</dbReference>
<proteinExistence type="predicted"/>
<sequence length="446" mass="45060">MKIKAEGSLTNTGTIAGRTLVRIDAGSIDNLGGRITGGKVALDAVNDLNNIGGTIDARDSLSIEVGRDIDIRSTTTSHQVGLSSNTGIDRVAGLYVTDPGGTLVASAGHDVNLVGAVVSNPGLGGFTSISAKNDIHLQTVRESATLAGRGIDNNSAMVASSSRELGTTIATHGTTLLNAGRDIDARQATVDAGQGWLDVTAGRDILIETGRQQSAGSYAMQWTDKALLSRTANTLSGQYDNSTSVGSRFSGGLVSMGAGNDLAIEGSQVSGTQGVMLSAGNQLNIVEGRNTASASVDFDRKRSSPIQDPVFMQNKASGTGIGVGRDTAAASTITSSQGGILLQGGAVKLVGTQVSAARDIAIEGGSVNIAGAVERSEVHGEQRQRGGDFGPLGLHDLGHGLGAKSADMLEAETTGLARTTLSGANVTLTATGPDGQGGDLHIAGTT</sequence>
<evidence type="ECO:0000313" key="1">
    <source>
        <dbReference type="EMBL" id="MDR6539795.1"/>
    </source>
</evidence>
<name>A0ABU1NMW2_9BURK</name>
<reference evidence="1 2" key="1">
    <citation type="submission" date="2023-07" db="EMBL/GenBank/DDBJ databases">
        <title>Sorghum-associated microbial communities from plants grown in Nebraska, USA.</title>
        <authorList>
            <person name="Schachtman D."/>
        </authorList>
    </citation>
    <scope>NUCLEOTIDE SEQUENCE [LARGE SCALE GENOMIC DNA]</scope>
    <source>
        <strain evidence="1 2">DS1781</strain>
    </source>
</reference>
<accession>A0ABU1NMW2</accession>
<feature type="non-terminal residue" evidence="1">
    <location>
        <position position="446"/>
    </location>
</feature>
<gene>
    <name evidence="1" type="ORF">J2739_005602</name>
</gene>
<evidence type="ECO:0000313" key="2">
    <source>
        <dbReference type="Proteomes" id="UP001184230"/>
    </source>
</evidence>
<dbReference type="InterPro" id="IPR025157">
    <property type="entry name" value="Hemagglutinin_rpt"/>
</dbReference>
<protein>
    <submittedName>
        <fullName evidence="1">Adhesin HecA-like repeat protein</fullName>
    </submittedName>
</protein>
<dbReference type="Pfam" id="PF13332">
    <property type="entry name" value="Fil_haemagg_2"/>
    <property type="match status" value="1"/>
</dbReference>
<organism evidence="1 2">
    <name type="scientific">Variovorax soli</name>
    <dbReference type="NCBI Taxonomy" id="376815"/>
    <lineage>
        <taxon>Bacteria</taxon>
        <taxon>Pseudomonadati</taxon>
        <taxon>Pseudomonadota</taxon>
        <taxon>Betaproteobacteria</taxon>
        <taxon>Burkholderiales</taxon>
        <taxon>Comamonadaceae</taxon>
        <taxon>Variovorax</taxon>
    </lineage>
</organism>